<sequence length="76" mass="8836">MTKKASPVGGLYTYRFECRMRDPSTGRTRVDMYGVTTDDLLTPEEALEETKDKIVEGQYEPYEEFVRGRLIAVLRR</sequence>
<evidence type="ECO:0000313" key="1">
    <source>
        <dbReference type="EMBL" id="QJA55827.1"/>
    </source>
</evidence>
<proteinExistence type="predicted"/>
<accession>A0A6M3JQG1</accession>
<reference evidence="2" key="1">
    <citation type="submission" date="2020-03" db="EMBL/GenBank/DDBJ databases">
        <title>The deep terrestrial virosphere.</title>
        <authorList>
            <person name="Holmfeldt K."/>
            <person name="Nilsson E."/>
            <person name="Simone D."/>
            <person name="Lopez-Fernandez M."/>
            <person name="Wu X."/>
            <person name="de Brujin I."/>
            <person name="Lundin D."/>
            <person name="Andersson A."/>
            <person name="Bertilsson S."/>
            <person name="Dopson M."/>
        </authorList>
    </citation>
    <scope>NUCLEOTIDE SEQUENCE</scope>
    <source>
        <strain evidence="2">MM415A02797</strain>
        <strain evidence="1">MM415B01983</strain>
    </source>
</reference>
<evidence type="ECO:0000313" key="2">
    <source>
        <dbReference type="EMBL" id="QJA72334.1"/>
    </source>
</evidence>
<name>A0A6M3JQG1_9ZZZZ</name>
<dbReference type="EMBL" id="MT141184">
    <property type="protein sequence ID" value="QJA55827.1"/>
    <property type="molecule type" value="Genomic_DNA"/>
</dbReference>
<dbReference type="AlphaFoldDB" id="A0A6M3JQG1"/>
<gene>
    <name evidence="2" type="ORF">MM415A02797_0007</name>
    <name evidence="1" type="ORF">MM415B01983_0008</name>
</gene>
<protein>
    <submittedName>
        <fullName evidence="2">Uncharacterized protein</fullName>
    </submittedName>
</protein>
<organism evidence="2">
    <name type="scientific">viral metagenome</name>
    <dbReference type="NCBI Taxonomy" id="1070528"/>
    <lineage>
        <taxon>unclassified sequences</taxon>
        <taxon>metagenomes</taxon>
        <taxon>organismal metagenomes</taxon>
    </lineage>
</organism>
<dbReference type="EMBL" id="MT141943">
    <property type="protein sequence ID" value="QJA72334.1"/>
    <property type="molecule type" value="Genomic_DNA"/>
</dbReference>